<evidence type="ECO:0000313" key="3">
    <source>
        <dbReference type="Proteomes" id="UP000319213"/>
    </source>
</evidence>
<comment type="caution">
    <text evidence="2">The sequence shown here is derived from an EMBL/GenBank/DDBJ whole genome shotgun (WGS) entry which is preliminary data.</text>
</comment>
<dbReference type="PANTHER" id="PTHR33164:SF43">
    <property type="entry name" value="HTH-TYPE TRANSCRIPTIONAL REPRESSOR YETL"/>
    <property type="match status" value="1"/>
</dbReference>
<dbReference type="SMART" id="SM00347">
    <property type="entry name" value="HTH_MARR"/>
    <property type="match status" value="2"/>
</dbReference>
<dbReference type="AlphaFoldDB" id="A0A543ISZ0"/>
<dbReference type="GO" id="GO:0006950">
    <property type="term" value="P:response to stress"/>
    <property type="evidence" value="ECO:0007669"/>
    <property type="project" value="TreeGrafter"/>
</dbReference>
<organism evidence="2 3">
    <name type="scientific">Thermopolyspora flexuosa</name>
    <dbReference type="NCBI Taxonomy" id="103836"/>
    <lineage>
        <taxon>Bacteria</taxon>
        <taxon>Bacillati</taxon>
        <taxon>Actinomycetota</taxon>
        <taxon>Actinomycetes</taxon>
        <taxon>Streptosporangiales</taxon>
        <taxon>Streptosporangiaceae</taxon>
        <taxon>Thermopolyspora</taxon>
    </lineage>
</organism>
<dbReference type="GO" id="GO:0003700">
    <property type="term" value="F:DNA-binding transcription factor activity"/>
    <property type="evidence" value="ECO:0007669"/>
    <property type="project" value="InterPro"/>
</dbReference>
<dbReference type="GO" id="GO:0003677">
    <property type="term" value="F:DNA binding"/>
    <property type="evidence" value="ECO:0007669"/>
    <property type="project" value="UniProtKB-KW"/>
</dbReference>
<dbReference type="Pfam" id="PF01047">
    <property type="entry name" value="MarR"/>
    <property type="match status" value="1"/>
</dbReference>
<dbReference type="SUPFAM" id="SSF46785">
    <property type="entry name" value="Winged helix' DNA-binding domain"/>
    <property type="match status" value="2"/>
</dbReference>
<dbReference type="InterPro" id="IPR000835">
    <property type="entry name" value="HTH_MarR-typ"/>
</dbReference>
<dbReference type="Proteomes" id="UP000319213">
    <property type="component" value="Unassembled WGS sequence"/>
</dbReference>
<proteinExistence type="predicted"/>
<reference evidence="2 3" key="1">
    <citation type="submission" date="2019-06" db="EMBL/GenBank/DDBJ databases">
        <title>Sequencing the genomes of 1000 actinobacteria strains.</title>
        <authorList>
            <person name="Klenk H.-P."/>
        </authorList>
    </citation>
    <scope>NUCLEOTIDE SEQUENCE [LARGE SCALE GENOMIC DNA]</scope>
    <source>
        <strain evidence="2 3">DSM 43186</strain>
    </source>
</reference>
<dbReference type="PANTHER" id="PTHR33164">
    <property type="entry name" value="TRANSCRIPTIONAL REGULATOR, MARR FAMILY"/>
    <property type="match status" value="1"/>
</dbReference>
<keyword evidence="3" id="KW-1185">Reference proteome</keyword>
<feature type="domain" description="HTH marR-type" evidence="1">
    <location>
        <begin position="27"/>
        <end position="159"/>
    </location>
</feature>
<evidence type="ECO:0000259" key="1">
    <source>
        <dbReference type="PROSITE" id="PS50995"/>
    </source>
</evidence>
<feature type="domain" description="HTH marR-type" evidence="1">
    <location>
        <begin position="164"/>
        <end position="296"/>
    </location>
</feature>
<gene>
    <name evidence="2" type="ORF">FHX40_0349</name>
</gene>
<name>A0A543ISZ0_9ACTN</name>
<dbReference type="InterPro" id="IPR039422">
    <property type="entry name" value="MarR/SlyA-like"/>
</dbReference>
<accession>A0A543ISZ0</accession>
<dbReference type="Gene3D" id="1.10.10.10">
    <property type="entry name" value="Winged helix-like DNA-binding domain superfamily/Winged helix DNA-binding domain"/>
    <property type="match status" value="2"/>
</dbReference>
<dbReference type="PRINTS" id="PR00598">
    <property type="entry name" value="HTHMARR"/>
</dbReference>
<dbReference type="InterPro" id="IPR036390">
    <property type="entry name" value="WH_DNA-bd_sf"/>
</dbReference>
<evidence type="ECO:0000313" key="2">
    <source>
        <dbReference type="EMBL" id="TQM73696.1"/>
    </source>
</evidence>
<keyword evidence="2" id="KW-0238">DNA-binding</keyword>
<protein>
    <submittedName>
        <fullName evidence="2">DNA-binding MarR family transcriptional regulator</fullName>
    </submittedName>
</protein>
<dbReference type="InterPro" id="IPR036388">
    <property type="entry name" value="WH-like_DNA-bd_sf"/>
</dbReference>
<dbReference type="Pfam" id="PF12802">
    <property type="entry name" value="MarR_2"/>
    <property type="match status" value="1"/>
</dbReference>
<dbReference type="PROSITE" id="PS50995">
    <property type="entry name" value="HTH_MARR_2"/>
    <property type="match status" value="2"/>
</dbReference>
<sequence>MEEAAEKALEKAPEKAVAEPAERGGLAAALAASLGALLRRVYAEVTAAALRDDPRVRDFVVLDTLADQDADSQHELAERLGINRTIMVGLVDRLERAGHVVRTRNPADRRSYLLSITPAGRAARDELGRAVAERDARLTAALTPAERQRLTELLGRLLPEPEPLPAVAYLVAQAHYRLRRRGDALLAGTGLRTRHFGAMAALETLAPCSQQQFARQINVSEPAAVPIVEELVRLGLVTRGRDPRDRRRYALELTDLGRARLGFLRDTVNRMQAEVLGLLGPDGERELRALLAKLLAGPR</sequence>
<dbReference type="EMBL" id="VFPQ01000001">
    <property type="protein sequence ID" value="TQM73696.1"/>
    <property type="molecule type" value="Genomic_DNA"/>
</dbReference>